<evidence type="ECO:0000256" key="1">
    <source>
        <dbReference type="SAM" id="Phobius"/>
    </source>
</evidence>
<gene>
    <name evidence="2" type="ORF">NCTC9854_01108</name>
</gene>
<evidence type="ECO:0000313" key="2">
    <source>
        <dbReference type="EMBL" id="SUF36873.1"/>
    </source>
</evidence>
<feature type="transmembrane region" description="Helical" evidence="1">
    <location>
        <begin position="45"/>
        <end position="71"/>
    </location>
</feature>
<dbReference type="Proteomes" id="UP000254773">
    <property type="component" value="Unassembled WGS sequence"/>
</dbReference>
<proteinExistence type="predicted"/>
<keyword evidence="1" id="KW-0812">Transmembrane</keyword>
<evidence type="ECO:0000313" key="3">
    <source>
        <dbReference type="Proteomes" id="UP000254773"/>
    </source>
</evidence>
<reference evidence="2 3" key="1">
    <citation type="submission" date="2018-06" db="EMBL/GenBank/DDBJ databases">
        <authorList>
            <consortium name="Pathogen Informatics"/>
            <person name="Doyle S."/>
        </authorList>
    </citation>
    <scope>NUCLEOTIDE SEQUENCE [LARGE SCALE GENOMIC DNA]</scope>
    <source>
        <strain evidence="2 3">NCTC9854</strain>
    </source>
</reference>
<name>A0A117G441_SALER</name>
<keyword evidence="1" id="KW-0472">Membrane</keyword>
<organism evidence="2 3">
    <name type="scientific">Salmonella enterica</name>
    <name type="common">Salmonella choleraesuis</name>
    <dbReference type="NCBI Taxonomy" id="28901"/>
    <lineage>
        <taxon>Bacteria</taxon>
        <taxon>Pseudomonadati</taxon>
        <taxon>Pseudomonadota</taxon>
        <taxon>Gammaproteobacteria</taxon>
        <taxon>Enterobacterales</taxon>
        <taxon>Enterobacteriaceae</taxon>
        <taxon>Salmonella</taxon>
    </lineage>
</organism>
<sequence length="75" mass="8628">MSRKTRKRRKTNTSRKTRKKYQASVQQTFCVKERLKKYSKDAGKLLFTLVISEVISAVFHSEAVASIFASIKGFL</sequence>
<dbReference type="RefSeq" id="WP_017442260.1">
    <property type="nucleotide sequence ID" value="NZ_BCNZ01000073.1"/>
</dbReference>
<accession>A0A117G441</accession>
<dbReference type="EMBL" id="UGWI01000001">
    <property type="protein sequence ID" value="SUF36873.1"/>
    <property type="molecule type" value="Genomic_DNA"/>
</dbReference>
<dbReference type="AlphaFoldDB" id="A0A117G441"/>
<protein>
    <submittedName>
        <fullName evidence="2">Uncharacterized protein</fullName>
    </submittedName>
</protein>
<keyword evidence="1" id="KW-1133">Transmembrane helix</keyword>